<protein>
    <submittedName>
        <fullName evidence="2">Uncharacterized protein</fullName>
    </submittedName>
</protein>
<proteinExistence type="predicted"/>
<name>H1VVU0_COLHI</name>
<gene>
    <name evidence="2" type="ORF">CH063_13780</name>
</gene>
<dbReference type="EMBL" id="CACQ02006839">
    <property type="protein sequence ID" value="CCF44351.1"/>
    <property type="molecule type" value="Genomic_DNA"/>
</dbReference>
<sequence>MAEAAAKWDRQQDVSSSARIPGNSGIVPPQGKAYEGWIVAISQELQTLESLVFGKTLEDFEQVGGVGIAQRLLLVD</sequence>
<evidence type="ECO:0000313" key="2">
    <source>
        <dbReference type="EMBL" id="CCF44351.1"/>
    </source>
</evidence>
<feature type="region of interest" description="Disordered" evidence="1">
    <location>
        <begin position="1"/>
        <end position="27"/>
    </location>
</feature>
<dbReference type="Proteomes" id="UP000007174">
    <property type="component" value="Unassembled WGS sequence"/>
</dbReference>
<feature type="compositionally biased region" description="Basic and acidic residues" evidence="1">
    <location>
        <begin position="1"/>
        <end position="12"/>
    </location>
</feature>
<evidence type="ECO:0000256" key="1">
    <source>
        <dbReference type="SAM" id="MobiDB-lite"/>
    </source>
</evidence>
<dbReference type="AlphaFoldDB" id="H1VVU0"/>
<reference evidence="3" key="1">
    <citation type="journal article" date="2012" name="Nat. Genet.">
        <title>Lifestyle transitions in plant pathogenic Colletotrichum fungi deciphered by genome and transcriptome analyses.</title>
        <authorList>
            <person name="O'Connell R.J."/>
            <person name="Thon M.R."/>
            <person name="Hacquard S."/>
            <person name="Amyotte S.G."/>
            <person name="Kleemann J."/>
            <person name="Torres M.F."/>
            <person name="Damm U."/>
            <person name="Buiate E.A."/>
            <person name="Epstein L."/>
            <person name="Alkan N."/>
            <person name="Altmueller J."/>
            <person name="Alvarado-Balderrama L."/>
            <person name="Bauser C.A."/>
            <person name="Becker C."/>
            <person name="Birren B.W."/>
            <person name="Chen Z."/>
            <person name="Choi J."/>
            <person name="Crouch J.A."/>
            <person name="Duvick J.P."/>
            <person name="Farman M.A."/>
            <person name="Gan P."/>
            <person name="Heiman D."/>
            <person name="Henrissat B."/>
            <person name="Howard R.J."/>
            <person name="Kabbage M."/>
            <person name="Koch C."/>
            <person name="Kracher B."/>
            <person name="Kubo Y."/>
            <person name="Law A.D."/>
            <person name="Lebrun M.-H."/>
            <person name="Lee Y.-H."/>
            <person name="Miyara I."/>
            <person name="Moore N."/>
            <person name="Neumann U."/>
            <person name="Nordstroem K."/>
            <person name="Panaccione D.G."/>
            <person name="Panstruga R."/>
            <person name="Place M."/>
            <person name="Proctor R.H."/>
            <person name="Prusky D."/>
            <person name="Rech G."/>
            <person name="Reinhardt R."/>
            <person name="Rollins J.A."/>
            <person name="Rounsley S."/>
            <person name="Schardl C.L."/>
            <person name="Schwartz D.C."/>
            <person name="Shenoy N."/>
            <person name="Shirasu K."/>
            <person name="Sikhakolli U.R."/>
            <person name="Stueber K."/>
            <person name="Sukno S.A."/>
            <person name="Sweigard J.A."/>
            <person name="Takano Y."/>
            <person name="Takahara H."/>
            <person name="Trail F."/>
            <person name="van der Does H.C."/>
            <person name="Voll L.M."/>
            <person name="Will I."/>
            <person name="Young S."/>
            <person name="Zeng Q."/>
            <person name="Zhang J."/>
            <person name="Zhou S."/>
            <person name="Dickman M.B."/>
            <person name="Schulze-Lefert P."/>
            <person name="Ver Loren van Themaat E."/>
            <person name="Ma L.-J."/>
            <person name="Vaillancourt L.J."/>
        </authorList>
    </citation>
    <scope>NUCLEOTIDE SEQUENCE [LARGE SCALE GENOMIC DNA]</scope>
    <source>
        <strain evidence="3">IMI 349063</strain>
    </source>
</reference>
<accession>H1VVU0</accession>
<dbReference type="HOGENOM" id="CLU_2654370_0_0_1"/>
<organism evidence="2 3">
    <name type="scientific">Colletotrichum higginsianum (strain IMI 349063)</name>
    <name type="common">Crucifer anthracnose fungus</name>
    <dbReference type="NCBI Taxonomy" id="759273"/>
    <lineage>
        <taxon>Eukaryota</taxon>
        <taxon>Fungi</taxon>
        <taxon>Dikarya</taxon>
        <taxon>Ascomycota</taxon>
        <taxon>Pezizomycotina</taxon>
        <taxon>Sordariomycetes</taxon>
        <taxon>Hypocreomycetidae</taxon>
        <taxon>Glomerellales</taxon>
        <taxon>Glomerellaceae</taxon>
        <taxon>Colletotrichum</taxon>
        <taxon>Colletotrichum destructivum species complex</taxon>
    </lineage>
</organism>
<evidence type="ECO:0000313" key="3">
    <source>
        <dbReference type="Proteomes" id="UP000007174"/>
    </source>
</evidence>